<dbReference type="InterPro" id="IPR014710">
    <property type="entry name" value="RmlC-like_jellyroll"/>
</dbReference>
<evidence type="ECO:0000259" key="8">
    <source>
        <dbReference type="PROSITE" id="PS50042"/>
    </source>
</evidence>
<dbReference type="Gene3D" id="1.20.120.350">
    <property type="entry name" value="Voltage-gated potassium channels. Chain C"/>
    <property type="match status" value="1"/>
</dbReference>
<evidence type="ECO:0000256" key="2">
    <source>
        <dbReference type="ARBA" id="ARBA00022448"/>
    </source>
</evidence>
<feature type="domain" description="Cyclic nucleotide-binding" evidence="8">
    <location>
        <begin position="241"/>
        <end position="331"/>
    </location>
</feature>
<dbReference type="SUPFAM" id="SSF51206">
    <property type="entry name" value="cAMP-binding domain-like"/>
    <property type="match status" value="1"/>
</dbReference>
<dbReference type="InterPro" id="IPR018490">
    <property type="entry name" value="cNMP-bd_dom_sf"/>
</dbReference>
<evidence type="ECO:0000256" key="1">
    <source>
        <dbReference type="ARBA" id="ARBA00004141"/>
    </source>
</evidence>
<keyword evidence="10" id="KW-1185">Reference proteome</keyword>
<keyword evidence="4" id="KW-1133">Transmembrane helix</keyword>
<sequence>MIMKMSALGFKGYFSSNWNKLDFFIIVMATGDLVMDTIDCFTSWDKYDNVNSSFVTATKLLRMLRFLRLCKLARVLVPRIMAIIDRMIDVQLAFGYDVGKGFVTGELEVTNLLPQLVDNKVIQETLTAGLEADRLTVTRQLGLLQRDRPWTAITVKTRQATTSTLNIMLLDAMQLKEEGFLDEVEYRLLVNAIQEKVQQCRHKGSLVAPSSPEVQLRNVSWLQGNERIADYFIENSEIINYNTNDVLISRGDEPKGLFVLVSGLLEATYLPPEDSMDGVIPNYEFFTDLKYSEPSQEYIVSGNAVGVIGALTNRPYNYTVRCEAASQAYYITMAVIKEAFNLAPHPILGLESSMWREIGIKFGMLVLPTVPAYHGWSRERLSLRMEHACVPCLKAFKVFVVNELMEDIVLIDGICQDMASREIFQAPCYIPRTVHRLAFPKSSQLSVSNACPETKLLIVPAKGSDELDIMEDEVDDAQCELVSNASSRCLYHKVLRQMSTESRATNNRRNRQKRRRAGPRRVNYRESLLKSTLGQAMSEKEMNSSFYKPSQIDMPEKLESSVHRFAGQGGRAATAPASTLQFGDSEQEIGNTTFNRLKP</sequence>
<feature type="region of interest" description="Disordered" evidence="7">
    <location>
        <begin position="566"/>
        <end position="599"/>
    </location>
</feature>
<dbReference type="PROSITE" id="PS50042">
    <property type="entry name" value="CNMP_BINDING_3"/>
    <property type="match status" value="1"/>
</dbReference>
<dbReference type="CDD" id="cd00038">
    <property type="entry name" value="CAP_ED"/>
    <property type="match status" value="1"/>
</dbReference>
<evidence type="ECO:0000256" key="3">
    <source>
        <dbReference type="ARBA" id="ARBA00022692"/>
    </source>
</evidence>
<accession>A0ABQ7Q6L2</accession>
<dbReference type="Pfam" id="PF00520">
    <property type="entry name" value="Ion_trans"/>
    <property type="match status" value="1"/>
</dbReference>
<evidence type="ECO:0000256" key="5">
    <source>
        <dbReference type="ARBA" id="ARBA00023065"/>
    </source>
</evidence>
<evidence type="ECO:0000313" key="9">
    <source>
        <dbReference type="EMBL" id="KAG7300826.1"/>
    </source>
</evidence>
<comment type="caution">
    <text evidence="9">The sequence shown here is derived from an EMBL/GenBank/DDBJ whole genome shotgun (WGS) entry which is preliminary data.</text>
</comment>
<dbReference type="InterPro" id="IPR000595">
    <property type="entry name" value="cNMP-bd_dom"/>
</dbReference>
<feature type="region of interest" description="Disordered" evidence="7">
    <location>
        <begin position="500"/>
        <end position="522"/>
    </location>
</feature>
<name>A0ABQ7Q6L2_PLUXY</name>
<feature type="compositionally biased region" description="Polar residues" evidence="7">
    <location>
        <begin position="576"/>
        <end position="599"/>
    </location>
</feature>
<dbReference type="Gene3D" id="2.60.120.10">
    <property type="entry name" value="Jelly Rolls"/>
    <property type="match status" value="1"/>
</dbReference>
<keyword evidence="6" id="KW-0472">Membrane</keyword>
<dbReference type="Proteomes" id="UP000823941">
    <property type="component" value="Chromosome 20"/>
</dbReference>
<proteinExistence type="predicted"/>
<keyword evidence="5" id="KW-0406">Ion transport</keyword>
<organism evidence="9 10">
    <name type="scientific">Plutella xylostella</name>
    <name type="common">Diamondback moth</name>
    <name type="synonym">Plutella maculipennis</name>
    <dbReference type="NCBI Taxonomy" id="51655"/>
    <lineage>
        <taxon>Eukaryota</taxon>
        <taxon>Metazoa</taxon>
        <taxon>Ecdysozoa</taxon>
        <taxon>Arthropoda</taxon>
        <taxon>Hexapoda</taxon>
        <taxon>Insecta</taxon>
        <taxon>Pterygota</taxon>
        <taxon>Neoptera</taxon>
        <taxon>Endopterygota</taxon>
        <taxon>Lepidoptera</taxon>
        <taxon>Glossata</taxon>
        <taxon>Ditrysia</taxon>
        <taxon>Yponomeutoidea</taxon>
        <taxon>Plutellidae</taxon>
        <taxon>Plutella</taxon>
    </lineage>
</organism>
<feature type="compositionally biased region" description="Basic residues" evidence="7">
    <location>
        <begin position="506"/>
        <end position="519"/>
    </location>
</feature>
<evidence type="ECO:0000256" key="4">
    <source>
        <dbReference type="ARBA" id="ARBA00022989"/>
    </source>
</evidence>
<evidence type="ECO:0000313" key="10">
    <source>
        <dbReference type="Proteomes" id="UP000823941"/>
    </source>
</evidence>
<dbReference type="EMBL" id="JAHIBW010000020">
    <property type="protein sequence ID" value="KAG7300826.1"/>
    <property type="molecule type" value="Genomic_DNA"/>
</dbReference>
<gene>
    <name evidence="9" type="ORF">JYU34_015163</name>
</gene>
<dbReference type="InterPro" id="IPR005821">
    <property type="entry name" value="Ion_trans_dom"/>
</dbReference>
<dbReference type="InterPro" id="IPR027359">
    <property type="entry name" value="Volt_channel_dom_sf"/>
</dbReference>
<evidence type="ECO:0000256" key="7">
    <source>
        <dbReference type="SAM" id="MobiDB-lite"/>
    </source>
</evidence>
<keyword evidence="3" id="KW-0812">Transmembrane</keyword>
<comment type="subcellular location">
    <subcellularLocation>
        <location evidence="1">Membrane</location>
        <topology evidence="1">Multi-pass membrane protein</topology>
    </subcellularLocation>
</comment>
<reference evidence="9 10" key="1">
    <citation type="submission" date="2021-06" db="EMBL/GenBank/DDBJ databases">
        <title>A haploid diamondback moth (Plutella xylostella L.) genome assembly resolves 31 chromosomes and identifies a diamide resistance mutation.</title>
        <authorList>
            <person name="Ward C.M."/>
            <person name="Perry K.D."/>
            <person name="Baker G."/>
            <person name="Powis K."/>
            <person name="Heckel D.G."/>
            <person name="Baxter S.W."/>
        </authorList>
    </citation>
    <scope>NUCLEOTIDE SEQUENCE [LARGE SCALE GENOMIC DNA]</scope>
    <source>
        <strain evidence="9 10">LV</strain>
        <tissue evidence="9">Single pupa</tissue>
    </source>
</reference>
<evidence type="ECO:0000256" key="6">
    <source>
        <dbReference type="ARBA" id="ARBA00023136"/>
    </source>
</evidence>
<protein>
    <recommendedName>
        <fullName evidence="8">Cyclic nucleotide-binding domain-containing protein</fullName>
    </recommendedName>
</protein>
<keyword evidence="2" id="KW-0813">Transport</keyword>